<comment type="caution">
    <text evidence="1">The sequence shown here is derived from an EMBL/GenBank/DDBJ whole genome shotgun (WGS) entry which is preliminary data.</text>
</comment>
<sequence>MTAEPENSKNKTLANTSTPLKNRAFFVRSTRTPQEIWILFSIRKSVFSSMVERNRQPLVVGCFPVKAVSHSVRFYRQIVRSLAVVLESFLLELTQMYQFIFAAIRRTDLTNHIQKIRINADSELQARAVLAREFVLILAGKINLKNDRTLAEYFSIVLISTQGRGANA</sequence>
<dbReference type="NCBIfam" id="NF033153">
    <property type="entry name" value="phage_ICD_like"/>
    <property type="match status" value="1"/>
</dbReference>
<dbReference type="AlphaFoldDB" id="A0A4S2PRI8"/>
<protein>
    <submittedName>
        <fullName evidence="1">Host cell division inhibitor Icd-like protein</fullName>
    </submittedName>
</protein>
<dbReference type="Proteomes" id="UP000306758">
    <property type="component" value="Unassembled WGS sequence"/>
</dbReference>
<dbReference type="EMBL" id="QXNI01000079">
    <property type="protein sequence ID" value="THA06341.1"/>
    <property type="molecule type" value="Genomic_DNA"/>
</dbReference>
<name>A0A4S2PRI8_9PAST</name>
<accession>A0A4S2PRI8</accession>
<reference evidence="1 2" key="1">
    <citation type="journal article" date="2019" name="Vet. Microbiol.">
        <title>Development of multi locus sequence typing (MLST) of Rodentibacter pneumotropicus.</title>
        <authorList>
            <person name="Adhikary S."/>
            <person name="Bisgaard M."/>
            <person name="Boot R."/>
            <person name="Benga L."/>
            <person name="Nicklas W."/>
            <person name="Christensen H."/>
        </authorList>
    </citation>
    <scope>NUCLEOTIDE SEQUENCE [LARGE SCALE GENOMIC DNA]</scope>
    <source>
        <strain evidence="1 2">Ac84</strain>
    </source>
</reference>
<gene>
    <name evidence="1" type="ORF">D3M78_10860</name>
</gene>
<evidence type="ECO:0000313" key="1">
    <source>
        <dbReference type="EMBL" id="THA06341.1"/>
    </source>
</evidence>
<organism evidence="1 2">
    <name type="scientific">Rodentibacter pneumotropicus</name>
    <dbReference type="NCBI Taxonomy" id="758"/>
    <lineage>
        <taxon>Bacteria</taxon>
        <taxon>Pseudomonadati</taxon>
        <taxon>Pseudomonadota</taxon>
        <taxon>Gammaproteobacteria</taxon>
        <taxon>Pasteurellales</taxon>
        <taxon>Pasteurellaceae</taxon>
        <taxon>Rodentibacter</taxon>
    </lineage>
</organism>
<evidence type="ECO:0000313" key="2">
    <source>
        <dbReference type="Proteomes" id="UP000306758"/>
    </source>
</evidence>
<proteinExistence type="predicted"/>